<keyword evidence="3" id="KW-1185">Reference proteome</keyword>
<dbReference type="InterPro" id="IPR038656">
    <property type="entry name" value="Peptidase_G1_sf"/>
</dbReference>
<dbReference type="InterPro" id="IPR013320">
    <property type="entry name" value="ConA-like_dom_sf"/>
</dbReference>
<dbReference type="InterPro" id="IPR000250">
    <property type="entry name" value="Peptidase_G1"/>
</dbReference>
<accession>A0ABW1FA38</accession>
<gene>
    <name evidence="2" type="ORF">ACFP0N_32680</name>
</gene>
<dbReference type="RefSeq" id="WP_313766941.1">
    <property type="nucleotide sequence ID" value="NZ_BAAAVH010000104.1"/>
</dbReference>
<protein>
    <submittedName>
        <fullName evidence="2">G1 family glutamic endopeptidase</fullName>
    </submittedName>
</protein>
<sequence length="290" mass="30803">MPGRRHLVLATAVARTVVLGGVPDAPAAPRRPAAPPGPGSPEIGPSAPLGGLQGFLRAGVPEVTRVSGNWAGYLVSGEPGSFTVVEARWTQPAADCADAPYDTIAAVWVGLDGTDGGKGTVQQTGTSSECVEDERVYNAWYEMWPGVAVEYNDPVEPGDRLWARVEYIGNDTYELFLRNITKKWTEITYAKPRAGADPKRAFAEVIVEAGRGPRGTSFLTRFGRVAITGAKINGKPLGDSGPSKVIMKKDDVLKATTTKLTDGGSAFRVIWKNWGASARPGPTSPSRNAR</sequence>
<feature type="compositionally biased region" description="Low complexity" evidence="1">
    <location>
        <begin position="22"/>
        <end position="31"/>
    </location>
</feature>
<evidence type="ECO:0000313" key="3">
    <source>
        <dbReference type="Proteomes" id="UP001596067"/>
    </source>
</evidence>
<dbReference type="Pfam" id="PF01828">
    <property type="entry name" value="Peptidase_A4"/>
    <property type="match status" value="1"/>
</dbReference>
<dbReference type="SUPFAM" id="SSF49899">
    <property type="entry name" value="Concanavalin A-like lectins/glucanases"/>
    <property type="match status" value="1"/>
</dbReference>
<dbReference type="Proteomes" id="UP001596067">
    <property type="component" value="Unassembled WGS sequence"/>
</dbReference>
<dbReference type="PANTHER" id="PTHR37536">
    <property type="entry name" value="PUTATIVE (AFU_ORTHOLOGUE AFUA_3G02970)-RELATED"/>
    <property type="match status" value="1"/>
</dbReference>
<dbReference type="CDD" id="cd13426">
    <property type="entry name" value="Peptidase_G1"/>
    <property type="match status" value="1"/>
</dbReference>
<name>A0ABW1FA38_9ACTN</name>
<evidence type="ECO:0000313" key="2">
    <source>
        <dbReference type="EMBL" id="MFC5889734.1"/>
    </source>
</evidence>
<evidence type="ECO:0000256" key="1">
    <source>
        <dbReference type="SAM" id="MobiDB-lite"/>
    </source>
</evidence>
<reference evidence="3" key="1">
    <citation type="journal article" date="2019" name="Int. J. Syst. Evol. Microbiol.">
        <title>The Global Catalogue of Microorganisms (GCM) 10K type strain sequencing project: providing services to taxonomists for standard genome sequencing and annotation.</title>
        <authorList>
            <consortium name="The Broad Institute Genomics Platform"/>
            <consortium name="The Broad Institute Genome Sequencing Center for Infectious Disease"/>
            <person name="Wu L."/>
            <person name="Ma J."/>
        </authorList>
    </citation>
    <scope>NUCLEOTIDE SEQUENCE [LARGE SCALE GENOMIC DNA]</scope>
    <source>
        <strain evidence="3">CGMCC 4.1469</strain>
    </source>
</reference>
<dbReference type="PANTHER" id="PTHR37536:SF1">
    <property type="entry name" value="ASPERGILLOPEPSIN, PUTAITVE (AFU_ORTHOLOGUE AFUA_7G01200)"/>
    <property type="match status" value="1"/>
</dbReference>
<dbReference type="EMBL" id="JBHSOD010000063">
    <property type="protein sequence ID" value="MFC5889734.1"/>
    <property type="molecule type" value="Genomic_DNA"/>
</dbReference>
<dbReference type="Gene3D" id="2.60.120.700">
    <property type="entry name" value="Peptidase G1"/>
    <property type="match status" value="1"/>
</dbReference>
<proteinExistence type="predicted"/>
<organism evidence="2 3">
    <name type="scientific">Kitasatospora aburaviensis</name>
    <dbReference type="NCBI Taxonomy" id="67265"/>
    <lineage>
        <taxon>Bacteria</taxon>
        <taxon>Bacillati</taxon>
        <taxon>Actinomycetota</taxon>
        <taxon>Actinomycetes</taxon>
        <taxon>Kitasatosporales</taxon>
        <taxon>Streptomycetaceae</taxon>
        <taxon>Kitasatospora</taxon>
    </lineage>
</organism>
<comment type="caution">
    <text evidence="2">The sequence shown here is derived from an EMBL/GenBank/DDBJ whole genome shotgun (WGS) entry which is preliminary data.</text>
</comment>
<feature type="region of interest" description="Disordered" evidence="1">
    <location>
        <begin position="22"/>
        <end position="48"/>
    </location>
</feature>